<keyword evidence="3" id="KW-1185">Reference proteome</keyword>
<comment type="caution">
    <text evidence="2">The sequence shown here is derived from an EMBL/GenBank/DDBJ whole genome shotgun (WGS) entry which is preliminary data.</text>
</comment>
<dbReference type="SUPFAM" id="SSF81901">
    <property type="entry name" value="HCP-like"/>
    <property type="match status" value="1"/>
</dbReference>
<accession>A0A507C499</accession>
<protein>
    <recommendedName>
        <fullName evidence="4">Sel1 repeat family protein</fullName>
    </recommendedName>
</protein>
<sequence>MYLNGTGVEESASEALKWYRLAAKENNPIAQGNVGWMYYHGKGVQQSYSEARWWIQLAAEQGNEDAINALNSISSKTAASLFDCGLIV</sequence>
<dbReference type="OrthoDB" id="10266786at2759"/>
<organism evidence="2 3">
    <name type="scientific">Synchytrium microbalum</name>
    <dbReference type="NCBI Taxonomy" id="1806994"/>
    <lineage>
        <taxon>Eukaryota</taxon>
        <taxon>Fungi</taxon>
        <taxon>Fungi incertae sedis</taxon>
        <taxon>Chytridiomycota</taxon>
        <taxon>Chytridiomycota incertae sedis</taxon>
        <taxon>Chytridiomycetes</taxon>
        <taxon>Synchytriales</taxon>
        <taxon>Synchytriaceae</taxon>
        <taxon>Synchytrium</taxon>
    </lineage>
</organism>
<dbReference type="PANTHER" id="PTHR11102:SF160">
    <property type="entry name" value="ERAD-ASSOCIATED E3 UBIQUITIN-PROTEIN LIGASE COMPONENT HRD3"/>
    <property type="match status" value="1"/>
</dbReference>
<dbReference type="Gene3D" id="1.25.40.10">
    <property type="entry name" value="Tetratricopeptide repeat domain"/>
    <property type="match status" value="1"/>
</dbReference>
<dbReference type="RefSeq" id="XP_031024803.1">
    <property type="nucleotide sequence ID" value="XM_031169295.1"/>
</dbReference>
<proteinExistence type="inferred from homology"/>
<dbReference type="GeneID" id="42004592"/>
<comment type="similarity">
    <text evidence="1">Belongs to the sel-1 family.</text>
</comment>
<dbReference type="InterPro" id="IPR011990">
    <property type="entry name" value="TPR-like_helical_dom_sf"/>
</dbReference>
<dbReference type="InterPro" id="IPR006597">
    <property type="entry name" value="Sel1-like"/>
</dbReference>
<dbReference type="AlphaFoldDB" id="A0A507C499"/>
<gene>
    <name evidence="2" type="ORF">SmJEL517_g03367</name>
</gene>
<evidence type="ECO:0000313" key="2">
    <source>
        <dbReference type="EMBL" id="TPX33919.1"/>
    </source>
</evidence>
<dbReference type="PANTHER" id="PTHR11102">
    <property type="entry name" value="SEL-1-LIKE PROTEIN"/>
    <property type="match status" value="1"/>
</dbReference>
<name>A0A507C499_9FUNG</name>
<dbReference type="Proteomes" id="UP000319731">
    <property type="component" value="Unassembled WGS sequence"/>
</dbReference>
<reference evidence="2 3" key="1">
    <citation type="journal article" date="2019" name="Sci. Rep.">
        <title>Comparative genomics of chytrid fungi reveal insights into the obligate biotrophic and pathogenic lifestyle of Synchytrium endobioticum.</title>
        <authorList>
            <person name="van de Vossenberg B.T.L.H."/>
            <person name="Warris S."/>
            <person name="Nguyen H.D.T."/>
            <person name="van Gent-Pelzer M.P.E."/>
            <person name="Joly D.L."/>
            <person name="van de Geest H.C."/>
            <person name="Bonants P.J.M."/>
            <person name="Smith D.S."/>
            <person name="Levesque C.A."/>
            <person name="van der Lee T.A.J."/>
        </authorList>
    </citation>
    <scope>NUCLEOTIDE SEQUENCE [LARGE SCALE GENOMIC DNA]</scope>
    <source>
        <strain evidence="2 3">JEL517</strain>
    </source>
</reference>
<dbReference type="EMBL" id="QEAO01000017">
    <property type="protein sequence ID" value="TPX33919.1"/>
    <property type="molecule type" value="Genomic_DNA"/>
</dbReference>
<evidence type="ECO:0000313" key="3">
    <source>
        <dbReference type="Proteomes" id="UP000319731"/>
    </source>
</evidence>
<dbReference type="SMART" id="SM00671">
    <property type="entry name" value="SEL1"/>
    <property type="match status" value="2"/>
</dbReference>
<evidence type="ECO:0008006" key="4">
    <source>
        <dbReference type="Google" id="ProtNLM"/>
    </source>
</evidence>
<dbReference type="STRING" id="1806994.A0A507C499"/>
<dbReference type="InterPro" id="IPR050767">
    <property type="entry name" value="Sel1_AlgK"/>
</dbReference>
<dbReference type="Pfam" id="PF08238">
    <property type="entry name" value="Sel1"/>
    <property type="match status" value="2"/>
</dbReference>
<evidence type="ECO:0000256" key="1">
    <source>
        <dbReference type="ARBA" id="ARBA00038101"/>
    </source>
</evidence>